<evidence type="ECO:0000313" key="2">
    <source>
        <dbReference type="Proteomes" id="UP000265443"/>
    </source>
</evidence>
<proteinExistence type="predicted"/>
<gene>
    <name evidence="1" type="ORF">Mhypo_01937</name>
</gene>
<organism evidence="1 2">
    <name type="scientific">Meiothermus hypogaeus</name>
    <dbReference type="NCBI Taxonomy" id="884155"/>
    <lineage>
        <taxon>Bacteria</taxon>
        <taxon>Thermotogati</taxon>
        <taxon>Deinococcota</taxon>
        <taxon>Deinococci</taxon>
        <taxon>Thermales</taxon>
        <taxon>Thermaceae</taxon>
        <taxon>Meiothermus</taxon>
    </lineage>
</organism>
<protein>
    <submittedName>
        <fullName evidence="1">Uncharacterized protein</fullName>
    </submittedName>
</protein>
<reference evidence="1 2" key="1">
    <citation type="submission" date="2018-08" db="EMBL/GenBank/DDBJ databases">
        <title>Meiothermus hypogaeus DSM 23238 genome sequencing project.</title>
        <authorList>
            <person name="Da Costa M.S."/>
            <person name="Albuquerque L."/>
            <person name="Raposo P."/>
            <person name="Froufe H.J.C."/>
            <person name="Barroso C.S."/>
            <person name="Egas C."/>
        </authorList>
    </citation>
    <scope>NUCLEOTIDE SEQUENCE [LARGE SCALE GENOMIC DNA]</scope>
    <source>
        <strain evidence="1 2">DSM 23238</strain>
    </source>
</reference>
<keyword evidence="2" id="KW-1185">Reference proteome</keyword>
<accession>A0ABX9MLH7</accession>
<name>A0ABX9MLH7_9DEIN</name>
<evidence type="ECO:0000313" key="1">
    <source>
        <dbReference type="EMBL" id="RIH77663.1"/>
    </source>
</evidence>
<dbReference type="EMBL" id="QWKY01000032">
    <property type="protein sequence ID" value="RIH77663.1"/>
    <property type="molecule type" value="Genomic_DNA"/>
</dbReference>
<comment type="caution">
    <text evidence="1">The sequence shown here is derived from an EMBL/GenBank/DDBJ whole genome shotgun (WGS) entry which is preliminary data.</text>
</comment>
<sequence length="34" mass="3930">MSESFEEWKVAAPQEHYQYLVRLGFSEAEAGAIR</sequence>
<dbReference type="Proteomes" id="UP000265443">
    <property type="component" value="Unassembled WGS sequence"/>
</dbReference>